<evidence type="ECO:0000259" key="2">
    <source>
        <dbReference type="PROSITE" id="PS50878"/>
    </source>
</evidence>
<name>A0A4Q9LCF4_9MICR</name>
<evidence type="ECO:0000313" key="3">
    <source>
        <dbReference type="EMBL" id="TBU05055.1"/>
    </source>
</evidence>
<dbReference type="VEuPathDB" id="MicrosporidiaDB:CWI37_0055p0050"/>
<feature type="region of interest" description="Disordered" evidence="1">
    <location>
        <begin position="373"/>
        <end position="417"/>
    </location>
</feature>
<feature type="region of interest" description="Disordered" evidence="1">
    <location>
        <begin position="529"/>
        <end position="551"/>
    </location>
</feature>
<dbReference type="PROSITE" id="PS50878">
    <property type="entry name" value="RT_POL"/>
    <property type="match status" value="1"/>
</dbReference>
<sequence>MNYGLYELYLYANTYKHQNKISSPDKIFSNTPIRTDGIEIITINHKLIIAETFELSTSAIPGYKINLIKDNKIRSKITKRIEKLVTKNKVILQNLNIEERCNFPHHILLNATRIIRIVNKKTKRGNPIIQHTRQQREATETYTLKLIRNYALTNKKTFEKIILSKFDVHLHKQQAGFKTGHSSLNPALALDTLLRHSNGNMINVTLYIKKAYDSVDRNKLYWKLIKLQKFSIRDTKLIAHLIENNKYTLCSNKATSLVKTASIGPPKGSIISPKLFNIFIDDIIHFIQKRFRHMYKSKRIPTTIFKTFLDIIIPEHKRENIIEILVKFIQHNIDHPNLAGLRESIRADETVVTGVINDTRRRDTGIEGHNRIRIINKETGGNNKETTTDLSGNSQPGNTRIPSKEHNQEKKSKISRSPETIRLSWISKLNKFKLLIKNESSEDDNTEKKSRAINDNNEEEKNKVVEGDKNILNTKWDIKNSKVTKESDAVDTTRLAMIEDKLSVSRIEETDIIAICRSKNDIKEINTEKAEKEGPTYTPNPLKNRFSAELGGTGYLRPRPKITIRIREKPISLSQPRNTEELKRITNEDRKDYDISTDGLEGLIRYSERLEPRLKNEDKCKEQMKYKTEVAITSKNKEHKPIMNISYRLNNTKLNKEQKILITQGNLHLHSKDVVNMVFLSKTVLEVICKEGKKEAVNRVFRNIGARLLKNSPEVDSNGLFKISGFLARMKRIKYRKSNNNYKLRRLAVKVLKIIESLNIKANDIEMDNVLSLNTKNFFDK</sequence>
<dbReference type="EMBL" id="PITJ01000055">
    <property type="protein sequence ID" value="TBU05055.1"/>
    <property type="molecule type" value="Genomic_DNA"/>
</dbReference>
<accession>A0A4Q9LCF4</accession>
<organism evidence="3 4">
    <name type="scientific">Hamiltosporidium tvaerminnensis</name>
    <dbReference type="NCBI Taxonomy" id="1176355"/>
    <lineage>
        <taxon>Eukaryota</taxon>
        <taxon>Fungi</taxon>
        <taxon>Fungi incertae sedis</taxon>
        <taxon>Microsporidia</taxon>
        <taxon>Dubosqiidae</taxon>
        <taxon>Hamiltosporidium</taxon>
    </lineage>
</organism>
<protein>
    <submittedName>
        <fullName evidence="3">Putative reverse transcriptase</fullName>
    </submittedName>
</protein>
<feature type="compositionally biased region" description="Polar residues" evidence="1">
    <location>
        <begin position="379"/>
        <end position="401"/>
    </location>
</feature>
<dbReference type="Proteomes" id="UP000292362">
    <property type="component" value="Unassembled WGS sequence"/>
</dbReference>
<comment type="caution">
    <text evidence="3">The sequence shown here is derived from an EMBL/GenBank/DDBJ whole genome shotgun (WGS) entry which is preliminary data.</text>
</comment>
<evidence type="ECO:0000256" key="1">
    <source>
        <dbReference type="SAM" id="MobiDB-lite"/>
    </source>
</evidence>
<evidence type="ECO:0000313" key="4">
    <source>
        <dbReference type="Proteomes" id="UP000292362"/>
    </source>
</evidence>
<keyword evidence="3" id="KW-0695">RNA-directed DNA polymerase</keyword>
<keyword evidence="3" id="KW-0808">Transferase</keyword>
<dbReference type="InterPro" id="IPR000477">
    <property type="entry name" value="RT_dom"/>
</dbReference>
<dbReference type="AlphaFoldDB" id="A0A4Q9LCF4"/>
<reference evidence="3 4" key="1">
    <citation type="submission" date="2017-12" db="EMBL/GenBank/DDBJ databases">
        <authorList>
            <person name="Pombert J.-F."/>
            <person name="Haag K.L."/>
            <person name="Ebert D."/>
        </authorList>
    </citation>
    <scope>NUCLEOTIDE SEQUENCE [LARGE SCALE GENOMIC DNA]</scope>
    <source>
        <strain evidence="3">FI-OER-3-3</strain>
    </source>
</reference>
<dbReference type="GO" id="GO:0003964">
    <property type="term" value="F:RNA-directed DNA polymerase activity"/>
    <property type="evidence" value="ECO:0007669"/>
    <property type="project" value="UniProtKB-KW"/>
</dbReference>
<keyword evidence="3" id="KW-0548">Nucleotidyltransferase</keyword>
<feature type="domain" description="Reverse transcriptase" evidence="2">
    <location>
        <begin position="99"/>
        <end position="357"/>
    </location>
</feature>
<feature type="region of interest" description="Disordered" evidence="1">
    <location>
        <begin position="440"/>
        <end position="462"/>
    </location>
</feature>
<proteinExistence type="predicted"/>
<feature type="compositionally biased region" description="Basic and acidic residues" evidence="1">
    <location>
        <begin position="402"/>
        <end position="412"/>
    </location>
</feature>
<dbReference type="Pfam" id="PF00078">
    <property type="entry name" value="RVT_1"/>
    <property type="match status" value="1"/>
</dbReference>
<gene>
    <name evidence="3" type="ORF">CWI37_0055p0050</name>
</gene>